<dbReference type="AlphaFoldDB" id="C4WLN8"/>
<comment type="caution">
    <text evidence="1">The sequence shown here is derived from an EMBL/GenBank/DDBJ whole genome shotgun (WGS) entry which is preliminary data.</text>
</comment>
<dbReference type="HOGENOM" id="CLU_2155763_0_0_5"/>
<dbReference type="EMBL" id="ACQA01000002">
    <property type="protein sequence ID" value="EEQ93020.1"/>
    <property type="molecule type" value="Genomic_DNA"/>
</dbReference>
<sequence>MLGHAHEQLRRHLYRLDVLHGQRAAVEGKHHHFTRRTDAAYLVPVDGRQARRGQPLRLLTGPKSNQGRTVNRRDFRAGCVFSRQTMTFSHQNLWRTPDKIMAKMRQMAFWG</sequence>
<protein>
    <submittedName>
        <fullName evidence="1">Uncharacterized protein</fullName>
    </submittedName>
</protein>
<evidence type="ECO:0000313" key="2">
    <source>
        <dbReference type="Proteomes" id="UP000004386"/>
    </source>
</evidence>
<reference evidence="1 2" key="1">
    <citation type="submission" date="2009-05" db="EMBL/GenBank/DDBJ databases">
        <authorList>
            <person name="Setubal J.C."/>
            <person name="Boyle S."/>
            <person name="Crasta O.R."/>
            <person name="Gillespie J.J."/>
            <person name="Kenyon R.W."/>
            <person name="Lu J."/>
            <person name="Mane S."/>
            <person name="Nagrani S."/>
            <person name="Shallom J.M."/>
            <person name="Shallom S."/>
            <person name="Shukla M."/>
            <person name="Snyder E.E."/>
            <person name="Sobral B.W."/>
            <person name="Wattam A.R."/>
            <person name="Will R."/>
            <person name="Williams K."/>
            <person name="Yoo H."/>
            <person name="Munk C."/>
            <person name="Tapia R."/>
            <person name="Green L."/>
            <person name="Rogers Y."/>
            <person name="Detter J.C."/>
            <person name="Bruce D."/>
            <person name="Brettin T.S."/>
            <person name="Tsolis R."/>
        </authorList>
    </citation>
    <scope>NUCLEOTIDE SEQUENCE [LARGE SCALE GENOMIC DNA]</scope>
    <source>
        <strain evidence="1 2">LMG 3301</strain>
    </source>
</reference>
<proteinExistence type="predicted"/>
<gene>
    <name evidence="1" type="ORF">OINT_2000150</name>
</gene>
<evidence type="ECO:0000313" key="1">
    <source>
        <dbReference type="EMBL" id="EEQ93020.1"/>
    </source>
</evidence>
<organism evidence="1 2">
    <name type="scientific">Brucella intermedia LMG 3301</name>
    <dbReference type="NCBI Taxonomy" id="641118"/>
    <lineage>
        <taxon>Bacteria</taxon>
        <taxon>Pseudomonadati</taxon>
        <taxon>Pseudomonadota</taxon>
        <taxon>Alphaproteobacteria</taxon>
        <taxon>Hyphomicrobiales</taxon>
        <taxon>Brucellaceae</taxon>
        <taxon>Brucella/Ochrobactrum group</taxon>
        <taxon>Brucella</taxon>
    </lineage>
</organism>
<name>C4WLN8_9HYPH</name>
<dbReference type="Proteomes" id="UP000004386">
    <property type="component" value="Unassembled WGS sequence"/>
</dbReference>
<accession>C4WLN8</accession>